<dbReference type="Proteomes" id="UP000249782">
    <property type="component" value="Unassembled WGS sequence"/>
</dbReference>
<sequence length="107" mass="12121">MTRQNKSLGRGLDALIKAKSTTTPQKEHAKDTLTPPSTHSKDKVKEVLEEVKKNPRITLWSARSAAVLRYLKKTKPEFSISKEASLLIEEAVKNKYPEIWDLFSELG</sequence>
<comment type="caution">
    <text evidence="2">The sequence shown here is derived from an EMBL/GenBank/DDBJ whole genome shotgun (WGS) entry which is preliminary data.</text>
</comment>
<gene>
    <name evidence="2" type="ORF">DPC56_05650</name>
</gene>
<reference evidence="2 3" key="1">
    <citation type="submission" date="2018-06" db="EMBL/GenBank/DDBJ databases">
        <title>Draft genome sequence of hyperthermophilic methanogen Methanothermobacter tenebrarum sp. MCM-B 1447.</title>
        <authorList>
            <person name="Pore S.D."/>
            <person name="Dagar S."/>
            <person name="Dhakephalkar P.K."/>
        </authorList>
    </citation>
    <scope>NUCLEOTIDE SEQUENCE [LARGE SCALE GENOMIC DNA]</scope>
    <source>
        <strain evidence="2 3">MCM B 1447</strain>
    </source>
</reference>
<dbReference type="EMBL" id="QLOE01000006">
    <property type="protein sequence ID" value="RAO78912.1"/>
    <property type="molecule type" value="Genomic_DNA"/>
</dbReference>
<evidence type="ECO:0000313" key="3">
    <source>
        <dbReference type="Proteomes" id="UP000249782"/>
    </source>
</evidence>
<evidence type="ECO:0000313" key="2">
    <source>
        <dbReference type="EMBL" id="RAO78912.1"/>
    </source>
</evidence>
<dbReference type="RefSeq" id="WP_112094099.1">
    <property type="nucleotide sequence ID" value="NZ_QLOE01000006.1"/>
</dbReference>
<protein>
    <submittedName>
        <fullName evidence="2">Uncharacterized protein</fullName>
    </submittedName>
</protein>
<organism evidence="2 3">
    <name type="scientific">Methanothermobacter tenebrarum</name>
    <dbReference type="NCBI Taxonomy" id="680118"/>
    <lineage>
        <taxon>Archaea</taxon>
        <taxon>Methanobacteriati</taxon>
        <taxon>Methanobacteriota</taxon>
        <taxon>Methanomada group</taxon>
        <taxon>Methanobacteria</taxon>
        <taxon>Methanobacteriales</taxon>
        <taxon>Methanobacteriaceae</taxon>
        <taxon>Methanothermobacter</taxon>
    </lineage>
</organism>
<dbReference type="OrthoDB" id="37016at2157"/>
<evidence type="ECO:0000256" key="1">
    <source>
        <dbReference type="SAM" id="MobiDB-lite"/>
    </source>
</evidence>
<accession>A0A328PEU0</accession>
<keyword evidence="3" id="KW-1185">Reference proteome</keyword>
<name>A0A328PEU0_9EURY</name>
<proteinExistence type="predicted"/>
<feature type="region of interest" description="Disordered" evidence="1">
    <location>
        <begin position="1"/>
        <end position="43"/>
    </location>
</feature>
<dbReference type="AlphaFoldDB" id="A0A328PEU0"/>